<feature type="domain" description="HTH araC/xylS-type" evidence="4">
    <location>
        <begin position="201"/>
        <end position="299"/>
    </location>
</feature>
<dbReference type="Pfam" id="PF12833">
    <property type="entry name" value="HTH_18"/>
    <property type="match status" value="1"/>
</dbReference>
<dbReference type="SMART" id="SM00342">
    <property type="entry name" value="HTH_ARAC"/>
    <property type="match status" value="1"/>
</dbReference>
<dbReference type="GO" id="GO:0003700">
    <property type="term" value="F:DNA-binding transcription factor activity"/>
    <property type="evidence" value="ECO:0007669"/>
    <property type="project" value="InterPro"/>
</dbReference>
<evidence type="ECO:0000313" key="6">
    <source>
        <dbReference type="Proteomes" id="UP000219167"/>
    </source>
</evidence>
<dbReference type="PANTHER" id="PTHR46796">
    <property type="entry name" value="HTH-TYPE TRANSCRIPTIONAL ACTIVATOR RHAS-RELATED"/>
    <property type="match status" value="1"/>
</dbReference>
<dbReference type="Gene3D" id="1.10.10.60">
    <property type="entry name" value="Homeodomain-like"/>
    <property type="match status" value="2"/>
</dbReference>
<dbReference type="GO" id="GO:0043565">
    <property type="term" value="F:sequence-specific DNA binding"/>
    <property type="evidence" value="ECO:0007669"/>
    <property type="project" value="InterPro"/>
</dbReference>
<keyword evidence="1" id="KW-0805">Transcription regulation</keyword>
<evidence type="ECO:0000313" key="5">
    <source>
        <dbReference type="EMBL" id="SOC36765.1"/>
    </source>
</evidence>
<dbReference type="InterPro" id="IPR018060">
    <property type="entry name" value="HTH_AraC"/>
</dbReference>
<reference evidence="5 6" key="1">
    <citation type="submission" date="2017-08" db="EMBL/GenBank/DDBJ databases">
        <authorList>
            <person name="de Groot N.N."/>
        </authorList>
    </citation>
    <scope>NUCLEOTIDE SEQUENCE [LARGE SCALE GENOMIC DNA]</scope>
    <source>
        <strain evidence="5 6">JC85</strain>
    </source>
</reference>
<evidence type="ECO:0000256" key="3">
    <source>
        <dbReference type="ARBA" id="ARBA00023163"/>
    </source>
</evidence>
<gene>
    <name evidence="5" type="ORF">SAMN05892877_103103</name>
</gene>
<dbReference type="Proteomes" id="UP000219167">
    <property type="component" value="Unassembled WGS sequence"/>
</dbReference>
<organism evidence="5 6">
    <name type="scientific">Rhizobium subbaraonis</name>
    <dbReference type="NCBI Taxonomy" id="908946"/>
    <lineage>
        <taxon>Bacteria</taxon>
        <taxon>Pseudomonadati</taxon>
        <taxon>Pseudomonadota</taxon>
        <taxon>Alphaproteobacteria</taxon>
        <taxon>Hyphomicrobiales</taxon>
        <taxon>Rhizobiaceae</taxon>
        <taxon>Rhizobium/Agrobacterium group</taxon>
        <taxon>Rhizobium</taxon>
    </lineage>
</organism>
<dbReference type="RefSeq" id="WP_097136934.1">
    <property type="nucleotide sequence ID" value="NZ_OBQD01000003.1"/>
</dbReference>
<evidence type="ECO:0000256" key="2">
    <source>
        <dbReference type="ARBA" id="ARBA00023125"/>
    </source>
</evidence>
<dbReference type="SUPFAM" id="SSF46689">
    <property type="entry name" value="Homeodomain-like"/>
    <property type="match status" value="2"/>
</dbReference>
<dbReference type="PROSITE" id="PS01124">
    <property type="entry name" value="HTH_ARAC_FAMILY_2"/>
    <property type="match status" value="1"/>
</dbReference>
<dbReference type="OrthoDB" id="9793400at2"/>
<dbReference type="AlphaFoldDB" id="A0A285U4D6"/>
<evidence type="ECO:0000256" key="1">
    <source>
        <dbReference type="ARBA" id="ARBA00023015"/>
    </source>
</evidence>
<protein>
    <submittedName>
        <fullName evidence="5">AraC family transcriptional regulator</fullName>
    </submittedName>
</protein>
<dbReference type="PANTHER" id="PTHR46796:SF14">
    <property type="entry name" value="TRANSCRIPTIONAL REGULATORY PROTEIN"/>
    <property type="match status" value="1"/>
</dbReference>
<accession>A0A285U4D6</accession>
<dbReference type="PRINTS" id="PR00032">
    <property type="entry name" value="HTHARAC"/>
</dbReference>
<dbReference type="EMBL" id="OBQD01000003">
    <property type="protein sequence ID" value="SOC36765.1"/>
    <property type="molecule type" value="Genomic_DNA"/>
</dbReference>
<name>A0A285U4D6_9HYPH</name>
<dbReference type="InterPro" id="IPR018062">
    <property type="entry name" value="HTH_AraC-typ_CS"/>
</dbReference>
<keyword evidence="6" id="KW-1185">Reference proteome</keyword>
<proteinExistence type="predicted"/>
<dbReference type="InterPro" id="IPR009057">
    <property type="entry name" value="Homeodomain-like_sf"/>
</dbReference>
<dbReference type="InterPro" id="IPR050204">
    <property type="entry name" value="AraC_XylS_family_regulators"/>
</dbReference>
<sequence length="302" mass="33496">MQRRSAGNNQYMEYLRVRQATTLQASVLDRGMITTTRLTRNSPNHGFVDQHVTEDAFLLSVQLRDYHGDLWVDGRKVDFPCARKGNFTLYDYNRLWQADMKSEFDCVNFHLPRAALTSLEEDIGSRRIETLNVRPGADVDDATVRGLVAALLPALDEPMAASRLFLDHMALALAAHMAVTYGEAKEPATVHAGGLAPWQLERATAMIDANLGGNLSLAAIATACGLTPLYFAKAFRVSAGMTPNRWMLQRRIERSKGLMRTTTMSLAEIAEACGFAGQSHFTRSFSRSVGTTPGEWRRLILS</sequence>
<dbReference type="PROSITE" id="PS00041">
    <property type="entry name" value="HTH_ARAC_FAMILY_1"/>
    <property type="match status" value="1"/>
</dbReference>
<keyword evidence="3" id="KW-0804">Transcription</keyword>
<evidence type="ECO:0000259" key="4">
    <source>
        <dbReference type="PROSITE" id="PS01124"/>
    </source>
</evidence>
<keyword evidence="2" id="KW-0238">DNA-binding</keyword>
<dbReference type="InterPro" id="IPR020449">
    <property type="entry name" value="Tscrpt_reg_AraC-type_HTH"/>
</dbReference>